<proteinExistence type="predicted"/>
<dbReference type="Proteomes" id="UP000479710">
    <property type="component" value="Unassembled WGS sequence"/>
</dbReference>
<evidence type="ECO:0000313" key="7">
    <source>
        <dbReference type="EMBL" id="KAF0916988.1"/>
    </source>
</evidence>
<evidence type="ECO:0000313" key="8">
    <source>
        <dbReference type="Proteomes" id="UP000479710"/>
    </source>
</evidence>
<evidence type="ECO:0000256" key="3">
    <source>
        <dbReference type="ARBA" id="ARBA00023125"/>
    </source>
</evidence>
<evidence type="ECO:0000256" key="2">
    <source>
        <dbReference type="ARBA" id="ARBA00023015"/>
    </source>
</evidence>
<dbReference type="Gene3D" id="3.40.1810.10">
    <property type="entry name" value="Transcription factor, MADS-box"/>
    <property type="match status" value="1"/>
</dbReference>
<reference evidence="7 8" key="1">
    <citation type="submission" date="2019-11" db="EMBL/GenBank/DDBJ databases">
        <title>Whole genome sequence of Oryza granulata.</title>
        <authorList>
            <person name="Li W."/>
        </authorList>
    </citation>
    <scope>NUCLEOTIDE SEQUENCE [LARGE SCALE GENOMIC DNA]</scope>
    <source>
        <strain evidence="8">cv. Menghai</strain>
        <tissue evidence="7">Leaf</tissue>
    </source>
</reference>
<keyword evidence="4" id="KW-0804">Transcription</keyword>
<dbReference type="OrthoDB" id="678337at2759"/>
<evidence type="ECO:0000256" key="5">
    <source>
        <dbReference type="ARBA" id="ARBA00023242"/>
    </source>
</evidence>
<dbReference type="PRINTS" id="PR00404">
    <property type="entry name" value="MADSDOMAIN"/>
</dbReference>
<dbReference type="GO" id="GO:0045944">
    <property type="term" value="P:positive regulation of transcription by RNA polymerase II"/>
    <property type="evidence" value="ECO:0007669"/>
    <property type="project" value="InterPro"/>
</dbReference>
<dbReference type="AlphaFoldDB" id="A0A6G1DWI8"/>
<protein>
    <recommendedName>
        <fullName evidence="6">MADS-box domain-containing protein</fullName>
    </recommendedName>
</protein>
<name>A0A6G1DWI8_9ORYZ</name>
<dbReference type="SUPFAM" id="SSF55455">
    <property type="entry name" value="SRF-like"/>
    <property type="match status" value="1"/>
</dbReference>
<dbReference type="GO" id="GO:0005634">
    <property type="term" value="C:nucleus"/>
    <property type="evidence" value="ECO:0007669"/>
    <property type="project" value="UniProtKB-SubCell"/>
</dbReference>
<feature type="domain" description="MADS-box" evidence="6">
    <location>
        <begin position="1"/>
        <end position="50"/>
    </location>
</feature>
<accession>A0A6G1DWI8</accession>
<dbReference type="PROSITE" id="PS50066">
    <property type="entry name" value="MADS_BOX_2"/>
    <property type="match status" value="1"/>
</dbReference>
<comment type="caution">
    <text evidence="7">The sequence shown here is derived from an EMBL/GenBank/DDBJ whole genome shotgun (WGS) entry which is preliminary data.</text>
</comment>
<dbReference type="CDD" id="cd00266">
    <property type="entry name" value="MADS_SRF_like"/>
    <property type="match status" value="1"/>
</dbReference>
<dbReference type="PANTHER" id="PTHR11945:SF387">
    <property type="entry name" value="AGAMOUS-LIKE MADS-BOX PROTEIN AGL80"/>
    <property type="match status" value="1"/>
</dbReference>
<dbReference type="GO" id="GO:0000981">
    <property type="term" value="F:DNA-binding transcription factor activity, RNA polymerase II-specific"/>
    <property type="evidence" value="ECO:0007669"/>
    <property type="project" value="InterPro"/>
</dbReference>
<gene>
    <name evidence="7" type="ORF">E2562_015153</name>
</gene>
<dbReference type="InterPro" id="IPR002100">
    <property type="entry name" value="TF_MADSbox"/>
</dbReference>
<keyword evidence="2" id="KW-0805">Transcription regulation</keyword>
<dbReference type="InterPro" id="IPR036879">
    <property type="entry name" value="TF_MADSbox_sf"/>
</dbReference>
<dbReference type="Pfam" id="PF00319">
    <property type="entry name" value="SRF-TF"/>
    <property type="match status" value="1"/>
</dbReference>
<dbReference type="EMBL" id="SPHZ02000005">
    <property type="protein sequence ID" value="KAF0916988.1"/>
    <property type="molecule type" value="Genomic_DNA"/>
</dbReference>
<keyword evidence="5" id="KW-0539">Nucleus</keyword>
<evidence type="ECO:0000256" key="4">
    <source>
        <dbReference type="ARBA" id="ARBA00023163"/>
    </source>
</evidence>
<evidence type="ECO:0000256" key="1">
    <source>
        <dbReference type="ARBA" id="ARBA00004123"/>
    </source>
</evidence>
<evidence type="ECO:0000259" key="6">
    <source>
        <dbReference type="PROSITE" id="PS50066"/>
    </source>
</evidence>
<dbReference type="InterPro" id="IPR033897">
    <property type="entry name" value="SRF-like_MADS-box"/>
</dbReference>
<dbReference type="PANTHER" id="PTHR11945">
    <property type="entry name" value="MADS BOX PROTEIN"/>
    <property type="match status" value="1"/>
</dbReference>
<dbReference type="SMART" id="SM00432">
    <property type="entry name" value="MADS"/>
    <property type="match status" value="1"/>
</dbReference>
<comment type="subcellular location">
    <subcellularLocation>
        <location evidence="1">Nucleus</location>
    </subcellularLocation>
</comment>
<dbReference type="GO" id="GO:0046983">
    <property type="term" value="F:protein dimerization activity"/>
    <property type="evidence" value="ECO:0007669"/>
    <property type="project" value="InterPro"/>
</dbReference>
<organism evidence="7 8">
    <name type="scientific">Oryza meyeriana var. granulata</name>
    <dbReference type="NCBI Taxonomy" id="110450"/>
    <lineage>
        <taxon>Eukaryota</taxon>
        <taxon>Viridiplantae</taxon>
        <taxon>Streptophyta</taxon>
        <taxon>Embryophyta</taxon>
        <taxon>Tracheophyta</taxon>
        <taxon>Spermatophyta</taxon>
        <taxon>Magnoliopsida</taxon>
        <taxon>Liliopsida</taxon>
        <taxon>Poales</taxon>
        <taxon>Poaceae</taxon>
        <taxon>BOP clade</taxon>
        <taxon>Oryzoideae</taxon>
        <taxon>Oryzeae</taxon>
        <taxon>Oryzinae</taxon>
        <taxon>Oryza</taxon>
        <taxon>Oryza meyeriana</taxon>
    </lineage>
</organism>
<keyword evidence="8" id="KW-1185">Reference proteome</keyword>
<keyword evidence="3" id="KW-0238">DNA-binding</keyword>
<sequence>MARNRIILKRIAKDSTRRLTLNKRRKGLIKKAGELASLCGISVCVVVYGEGEVQPEVWPSAPKARAILSRFNTAPNVDRFKRVTNQEEYLRKRITKIQECMSKVDDENRERDATIMLYEAATGKRPVSDLNVKELTNLGLVIDERIKNLKERIERLGEAPLMEPSPMLQVEASSLPSLVPYANGTGMEGNKRIKVGIQQQGWFMNMATMTRGSLGTSTYGSFGARGSASVGTIARGDMVQLSNQLGAGFSWADMPGSSMFPHM</sequence>
<dbReference type="GO" id="GO:0000978">
    <property type="term" value="F:RNA polymerase II cis-regulatory region sequence-specific DNA binding"/>
    <property type="evidence" value="ECO:0007669"/>
    <property type="project" value="TreeGrafter"/>
</dbReference>